<reference evidence="1 2" key="1">
    <citation type="journal article" date="2011" name="BMC Genomics">
        <title>Genomic insights into an obligate epibiotic bacterial predator: Micavibrio aeruginosavorus ARL-13.</title>
        <authorList>
            <person name="Wang Z."/>
            <person name="Kadouri D."/>
            <person name="Wu M."/>
        </authorList>
    </citation>
    <scope>NUCLEOTIDE SEQUENCE [LARGE SCALE GENOMIC DNA]</scope>
    <source>
        <strain evidence="1 2">ARL-13</strain>
    </source>
</reference>
<sequence>MTTPIDKKAQREVRLSDRILYALELALEQEDVQVADMLTRALEMSMTRNTGGGEFVERRDYPAEIEEAMRKLHALKARKGVAGH</sequence>
<gene>
    <name evidence="1" type="ordered locus">MICA_1886</name>
</gene>
<dbReference type="AlphaFoldDB" id="G2KMA1"/>
<evidence type="ECO:0000313" key="1">
    <source>
        <dbReference type="EMBL" id="AEP10195.1"/>
    </source>
</evidence>
<accession>G2KMA1</accession>
<protein>
    <submittedName>
        <fullName evidence="1">Uncharacterized protein</fullName>
    </submittedName>
</protein>
<dbReference type="Proteomes" id="UP000009286">
    <property type="component" value="Chromosome"/>
</dbReference>
<dbReference type="STRING" id="856793.MICA_1886"/>
<evidence type="ECO:0000313" key="2">
    <source>
        <dbReference type="Proteomes" id="UP000009286"/>
    </source>
</evidence>
<name>G2KMA1_MICAA</name>
<dbReference type="EMBL" id="CP002382">
    <property type="protein sequence ID" value="AEP10195.1"/>
    <property type="molecule type" value="Genomic_DNA"/>
</dbReference>
<keyword evidence="2" id="KW-1185">Reference proteome</keyword>
<organism evidence="1 2">
    <name type="scientific">Micavibrio aeruginosavorus (strain ARL-13)</name>
    <dbReference type="NCBI Taxonomy" id="856793"/>
    <lineage>
        <taxon>Bacteria</taxon>
        <taxon>Pseudomonadati</taxon>
        <taxon>Bdellovibrionota</taxon>
        <taxon>Bdellovibrionia</taxon>
        <taxon>Bdellovibrionales</taxon>
        <taxon>Pseudobdellovibrionaceae</taxon>
        <taxon>Micavibrio</taxon>
    </lineage>
</organism>
<dbReference type="KEGG" id="mai:MICA_1886"/>
<dbReference type="OrthoDB" id="7306716at2"/>
<proteinExistence type="predicted"/>
<dbReference type="RefSeq" id="WP_014103418.1">
    <property type="nucleotide sequence ID" value="NC_016026.1"/>
</dbReference>
<dbReference type="HOGENOM" id="CLU_192932_0_0_5"/>